<dbReference type="AlphaFoldDB" id="A0A218WBS1"/>
<protein>
    <submittedName>
        <fullName evidence="1">Uncharacterized protein</fullName>
    </submittedName>
</protein>
<dbReference type="EMBL" id="MTKT01004809">
    <property type="protein sequence ID" value="OWM70324.1"/>
    <property type="molecule type" value="Genomic_DNA"/>
</dbReference>
<proteinExistence type="predicted"/>
<evidence type="ECO:0000313" key="2">
    <source>
        <dbReference type="Proteomes" id="UP000197138"/>
    </source>
</evidence>
<sequence>MSGLVNLSGFGGELISFLLFPFPLRRLNKPVGFLLKVIHIPGQPMLDLVYSLAKMAKDFEPEALKWSDVLDEA</sequence>
<dbReference type="Proteomes" id="UP000197138">
    <property type="component" value="Unassembled WGS sequence"/>
</dbReference>
<accession>A0A218WBS1</accession>
<name>A0A218WBS1_PUNGR</name>
<organism evidence="1 2">
    <name type="scientific">Punica granatum</name>
    <name type="common">Pomegranate</name>
    <dbReference type="NCBI Taxonomy" id="22663"/>
    <lineage>
        <taxon>Eukaryota</taxon>
        <taxon>Viridiplantae</taxon>
        <taxon>Streptophyta</taxon>
        <taxon>Embryophyta</taxon>
        <taxon>Tracheophyta</taxon>
        <taxon>Spermatophyta</taxon>
        <taxon>Magnoliopsida</taxon>
        <taxon>eudicotyledons</taxon>
        <taxon>Gunneridae</taxon>
        <taxon>Pentapetalae</taxon>
        <taxon>rosids</taxon>
        <taxon>malvids</taxon>
        <taxon>Myrtales</taxon>
        <taxon>Lythraceae</taxon>
        <taxon>Punica</taxon>
    </lineage>
</organism>
<comment type="caution">
    <text evidence="1">The sequence shown here is derived from an EMBL/GenBank/DDBJ whole genome shotgun (WGS) entry which is preliminary data.</text>
</comment>
<gene>
    <name evidence="1" type="ORF">CDL15_Pgr027226</name>
</gene>
<reference evidence="2" key="1">
    <citation type="journal article" date="2017" name="Plant J.">
        <title>The pomegranate (Punica granatum L.) genome and the genomics of punicalagin biosynthesis.</title>
        <authorList>
            <person name="Qin G."/>
            <person name="Xu C."/>
            <person name="Ming R."/>
            <person name="Tang H."/>
            <person name="Guyot R."/>
            <person name="Kramer E.M."/>
            <person name="Hu Y."/>
            <person name="Yi X."/>
            <person name="Qi Y."/>
            <person name="Xu X."/>
            <person name="Gao Z."/>
            <person name="Pan H."/>
            <person name="Jian J."/>
            <person name="Tian Y."/>
            <person name="Yue Z."/>
            <person name="Xu Y."/>
        </authorList>
    </citation>
    <scope>NUCLEOTIDE SEQUENCE [LARGE SCALE GENOMIC DNA]</scope>
    <source>
        <strain evidence="2">cv. Dabenzi</strain>
    </source>
</reference>
<evidence type="ECO:0000313" key="1">
    <source>
        <dbReference type="EMBL" id="OWM70324.1"/>
    </source>
</evidence>